<accession>A0A9P3LY57</accession>
<dbReference type="Proteomes" id="UP000827284">
    <property type="component" value="Unassembled WGS sequence"/>
</dbReference>
<reference evidence="1" key="1">
    <citation type="submission" date="2021-11" db="EMBL/GenBank/DDBJ databases">
        <authorList>
            <person name="Herlambang A."/>
            <person name="Guo Y."/>
            <person name="Takashima Y."/>
            <person name="Nishizawa T."/>
        </authorList>
    </citation>
    <scope>NUCLEOTIDE SEQUENCE</scope>
    <source>
        <strain evidence="1">E1425</strain>
    </source>
</reference>
<reference evidence="1" key="2">
    <citation type="journal article" date="2022" name="Microbiol. Resour. Announc.">
        <title>Whole-Genome Sequence of Entomortierella parvispora E1425, a Mucoromycotan Fungus Associated with Burkholderiaceae-Related Endosymbiotic Bacteria.</title>
        <authorList>
            <person name="Herlambang A."/>
            <person name="Guo Y."/>
            <person name="Takashima Y."/>
            <person name="Narisawa K."/>
            <person name="Ohta H."/>
            <person name="Nishizawa T."/>
        </authorList>
    </citation>
    <scope>NUCLEOTIDE SEQUENCE</scope>
    <source>
        <strain evidence="1">E1425</strain>
    </source>
</reference>
<dbReference type="PANTHER" id="PTHR31639">
    <property type="entry name" value="F-BOX PROTEIN-LIKE"/>
    <property type="match status" value="1"/>
</dbReference>
<dbReference type="SUPFAM" id="SSF52047">
    <property type="entry name" value="RNI-like"/>
    <property type="match status" value="1"/>
</dbReference>
<dbReference type="InterPro" id="IPR032675">
    <property type="entry name" value="LRR_dom_sf"/>
</dbReference>
<evidence type="ECO:0008006" key="3">
    <source>
        <dbReference type="Google" id="ProtNLM"/>
    </source>
</evidence>
<dbReference type="Gene3D" id="3.80.10.10">
    <property type="entry name" value="Ribonuclease Inhibitor"/>
    <property type="match status" value="1"/>
</dbReference>
<dbReference type="EMBL" id="BQFW01000009">
    <property type="protein sequence ID" value="GJJ74797.1"/>
    <property type="molecule type" value="Genomic_DNA"/>
</dbReference>
<dbReference type="AlphaFoldDB" id="A0A9P3LY57"/>
<keyword evidence="2" id="KW-1185">Reference proteome</keyword>
<evidence type="ECO:0000313" key="2">
    <source>
        <dbReference type="Proteomes" id="UP000827284"/>
    </source>
</evidence>
<gene>
    <name evidence="1" type="ORF">EMPS_07155</name>
</gene>
<name>A0A9P3LY57_9FUNG</name>
<comment type="caution">
    <text evidence="1">The sequence shown here is derived from an EMBL/GenBank/DDBJ whole genome shotgun (WGS) entry which is preliminary data.</text>
</comment>
<sequence>METPQFLTKLKVLRLRSRISSSTGELAQAILSSVPSLEEFTIDYITDVDILKGGGGPWVCSGLKKLKMAIVLLDTRAEEMVLERVGSLKNLTSLDLSMGYLSCRSLPDAFTGDNVMVYAMKLSLVTESNHLISQQMQQQPGEPMDSQSAFTPPSPLDIPELLQLITSYMHKHDVATCLRVSFNWYQAFLPALWSRLEINLSKYDPSGPPLPERDKYWSLVQKLILSCYGNFKMPCSTIKCRNLTHLEIHDTLYQHNWWGRTVLKNERSLAALIKRHRSSLRVFISNSDTSNNVLGAFSGCTQLAKLELHSQHFDSLQHWMKWYGPLWSRLESLTWNGNIQNVGISKKDQMDALEILSSKESTIIKYLDLKSSGYKGLTTDIIHTLLIAKSPELVRFSCDSIDGLGSRLVEISQKTPFGQCLQTLTLRSADMRRNDLKELSLLFPKLSRVECNDGIMDVESLKTYQRETPQLLTKFRVLGLKCGTSSSTGELAQAILSSVPSLEELTIDYITDVDILKGGSGPWVCTGLKKLKMAIVLLDERAEEMVLERVGSLENLTSLDLSMDFLISRSLPDAFTGDAMAHRTKLLLGTGLDKLRTLQRLEKFIAPSVSEFVTWTEAEASWALKHWTQLTELRGMVFDEQARKLLNPRLTARTVF</sequence>
<organism evidence="1 2">
    <name type="scientific">Entomortierella parvispora</name>
    <dbReference type="NCBI Taxonomy" id="205924"/>
    <lineage>
        <taxon>Eukaryota</taxon>
        <taxon>Fungi</taxon>
        <taxon>Fungi incertae sedis</taxon>
        <taxon>Mucoromycota</taxon>
        <taxon>Mortierellomycotina</taxon>
        <taxon>Mortierellomycetes</taxon>
        <taxon>Mortierellales</taxon>
        <taxon>Mortierellaceae</taxon>
        <taxon>Entomortierella</taxon>
    </lineage>
</organism>
<protein>
    <recommendedName>
        <fullName evidence="3">F-box domain-containing protein</fullName>
    </recommendedName>
</protein>
<evidence type="ECO:0000313" key="1">
    <source>
        <dbReference type="EMBL" id="GJJ74797.1"/>
    </source>
</evidence>
<dbReference type="OrthoDB" id="2342359at2759"/>
<proteinExistence type="predicted"/>
<dbReference type="PANTHER" id="PTHR31639:SF256">
    <property type="entry name" value="OS07G0242900 PROTEIN"/>
    <property type="match status" value="1"/>
</dbReference>